<accession>E1Z7X1</accession>
<feature type="compositionally biased region" description="Low complexity" evidence="1">
    <location>
        <begin position="679"/>
        <end position="688"/>
    </location>
</feature>
<feature type="region of interest" description="Disordered" evidence="1">
    <location>
        <begin position="657"/>
        <end position="746"/>
    </location>
</feature>
<proteinExistence type="predicted"/>
<feature type="compositionally biased region" description="Low complexity" evidence="1">
    <location>
        <begin position="959"/>
        <end position="985"/>
    </location>
</feature>
<sequence>MLATGDDDFDDFQAAPGQYGNPPPAAPLTPEVPIPSLGAGKEGTRQPLASNLFGGGDPEEEEEWGDFATVPANGSAAPQHQSLPAAAPARAAAPPAAAGSRGALRKLDAVWYLDGRTGSWVEAKVVSVDVSIQPPSYCVQLRSNGAFRETERHRLRPLLPGMPPPAGAEEGPAPAFAAHPPAAGHPPVPVHSGANGHAMPAAAAAPAPAAALGEEEDEFGDFAAAAAPPAPPPMPSFAHTHPAAASVLPAAPRAAPASPFVAPAAPGAAAAAPAAAPPPGSPRRLPSRRSSTDAASPVLQRFRSFLHAAAPGVADQLEAEERQQQQVAAQQQQQQQEDEFGEFEGGGFAPAAEQQPAPPAPAGVQRNAPLPLDLFGDEGVEDAPLELAAAALAAPAPSSAAGALAHTRQQHQQQAHGPPPPPQQHHLPTTLTDPAGRLLAVDYADRFLRAPPGALPPAWESTAEPAPAAAASHGPAVAGGMPVAAPAAAAAAVAGGWDEGEDGGFDDFVGAEGEAQPVASQQPAAQLPEPAPAAGPTAEPASSEEGGVAAAVPAPPLPPAGVQPGTVLPLDLFGDEGVEDVPLELVPTLEAPAPAPAMLAAEAEHAEQPAAAPASQLEQQQPASPPHQQQHPPSTLTDPAGRVLGVDYADRFVRAPPEHAAEPTGAGSWEEEEEEDAGFGDFAAAPEEASVRDAPQEAQLEAAPSVGAQASWDDGAQASSSLEAPPPSPPPPPSGVQPGMALPLDLFGDEGVEDAPLELVAEPATGAGGVAAVADQVQHQAWEEQQAWEQEEQQAEGQSELPLAGVVAAAPAAATAAAATAVAAAAAGGWDDDEDGGFADFMGAEAGFASLDQQPREQQLAEEAAVEAGPPGGRMSSDGLVLETTAAALHAQGAGSTPADDGGKPGLSSASPRQPPEQDQPDSPQNGISNDGSGGKPAAVLTVLRPLSARSSLEGGSRPAEPAPAAAPQQPGWAAAGPSLGPAGAHVAPGEEAATEYAVVWARLLQAAAHLLQASVAVWADASVAGSWPGLEQRPEVQQHLAAVGQLYCAAAIVRLAAQQLGLFSLVPELQEAWALAETAWQSMPPAAARPAAEEQPVAGGSQAGGVKLEAAEDAGGEEQARQEPLAAQQPPFREAALAASRAWATAAAAGNGGGSCAGGFSDAQTVLEIVQGAPARLDGMSLDDFPRLLEWSEGLCSLTLLPLSLFEGRLPVEPWVGCRPCLVPLANLWLHRVSHTPPQLD</sequence>
<reference evidence="2 3" key="1">
    <citation type="journal article" date="2010" name="Plant Cell">
        <title>The Chlorella variabilis NC64A genome reveals adaptation to photosymbiosis, coevolution with viruses, and cryptic sex.</title>
        <authorList>
            <person name="Blanc G."/>
            <person name="Duncan G."/>
            <person name="Agarkova I."/>
            <person name="Borodovsky M."/>
            <person name="Gurnon J."/>
            <person name="Kuo A."/>
            <person name="Lindquist E."/>
            <person name="Lucas S."/>
            <person name="Pangilinan J."/>
            <person name="Polle J."/>
            <person name="Salamov A."/>
            <person name="Terry A."/>
            <person name="Yamada T."/>
            <person name="Dunigan D.D."/>
            <person name="Grigoriev I.V."/>
            <person name="Claverie J.M."/>
            <person name="Van Etten J.L."/>
        </authorList>
    </citation>
    <scope>NUCLEOTIDE SEQUENCE [LARGE SCALE GENOMIC DNA]</scope>
    <source>
        <strain evidence="2 3">NC64A</strain>
    </source>
</reference>
<feature type="region of interest" description="Disordered" evidence="1">
    <location>
        <begin position="455"/>
        <end position="476"/>
    </location>
</feature>
<feature type="compositionally biased region" description="Acidic residues" evidence="1">
    <location>
        <begin position="669"/>
        <end position="678"/>
    </location>
</feature>
<feature type="compositionally biased region" description="Low complexity" evidence="1">
    <location>
        <begin position="167"/>
        <end position="182"/>
    </location>
</feature>
<feature type="region of interest" description="Disordered" evidence="1">
    <location>
        <begin position="601"/>
        <end position="641"/>
    </location>
</feature>
<feature type="compositionally biased region" description="Pro residues" evidence="1">
    <location>
        <begin position="21"/>
        <end position="33"/>
    </location>
</feature>
<feature type="region of interest" description="Disordered" evidence="1">
    <location>
        <begin position="156"/>
        <end position="197"/>
    </location>
</feature>
<dbReference type="AlphaFoldDB" id="E1Z7X1"/>
<feature type="compositionally biased region" description="Pro residues" evidence="1">
    <location>
        <begin position="724"/>
        <end position="735"/>
    </location>
</feature>
<evidence type="ECO:0000256" key="1">
    <source>
        <dbReference type="SAM" id="MobiDB-lite"/>
    </source>
</evidence>
<organism evidence="3">
    <name type="scientific">Chlorella variabilis</name>
    <name type="common">Green alga</name>
    <dbReference type="NCBI Taxonomy" id="554065"/>
    <lineage>
        <taxon>Eukaryota</taxon>
        <taxon>Viridiplantae</taxon>
        <taxon>Chlorophyta</taxon>
        <taxon>core chlorophytes</taxon>
        <taxon>Trebouxiophyceae</taxon>
        <taxon>Chlorellales</taxon>
        <taxon>Chlorellaceae</taxon>
        <taxon>Chlorella clade</taxon>
        <taxon>Chlorella</taxon>
    </lineage>
</organism>
<feature type="region of interest" description="Disordered" evidence="1">
    <location>
        <begin position="950"/>
        <end position="987"/>
    </location>
</feature>
<dbReference type="GeneID" id="17357367"/>
<protein>
    <recommendedName>
        <fullName evidence="4">Tudor domain-containing protein</fullName>
    </recommendedName>
</protein>
<feature type="compositionally biased region" description="Low complexity" evidence="1">
    <location>
        <begin position="324"/>
        <end position="335"/>
    </location>
</feature>
<dbReference type="EMBL" id="GL433838">
    <property type="protein sequence ID" value="EFN57995.1"/>
    <property type="molecule type" value="Genomic_DNA"/>
</dbReference>
<feature type="compositionally biased region" description="Low complexity" evidence="1">
    <location>
        <begin position="456"/>
        <end position="476"/>
    </location>
</feature>
<feature type="region of interest" description="Disordered" evidence="1">
    <location>
        <begin position="399"/>
        <end position="431"/>
    </location>
</feature>
<dbReference type="STRING" id="554065.E1Z7X1"/>
<name>E1Z7X1_CHLVA</name>
<feature type="compositionally biased region" description="Low complexity" evidence="1">
    <location>
        <begin position="515"/>
        <end position="552"/>
    </location>
</feature>
<dbReference type="InParanoid" id="E1Z7X1"/>
<feature type="region of interest" description="Disordered" evidence="1">
    <location>
        <begin position="317"/>
        <end position="377"/>
    </location>
</feature>
<keyword evidence="3" id="KW-1185">Reference proteome</keyword>
<gene>
    <name evidence="2" type="ORF">CHLNCDRAFT_142159</name>
</gene>
<dbReference type="Proteomes" id="UP000008141">
    <property type="component" value="Unassembled WGS sequence"/>
</dbReference>
<feature type="region of interest" description="Disordered" evidence="1">
    <location>
        <begin position="270"/>
        <end position="295"/>
    </location>
</feature>
<feature type="compositionally biased region" description="Low complexity" evidence="1">
    <location>
        <begin position="608"/>
        <end position="634"/>
    </location>
</feature>
<evidence type="ECO:0008006" key="4">
    <source>
        <dbReference type="Google" id="ProtNLM"/>
    </source>
</evidence>
<evidence type="ECO:0000313" key="2">
    <source>
        <dbReference type="EMBL" id="EFN57995.1"/>
    </source>
</evidence>
<feature type="region of interest" description="Disordered" evidence="1">
    <location>
        <begin position="1"/>
        <end position="100"/>
    </location>
</feature>
<feature type="region of interest" description="Disordered" evidence="1">
    <location>
        <begin position="890"/>
        <end position="938"/>
    </location>
</feature>
<feature type="compositionally biased region" description="Low complexity" evidence="1">
    <location>
        <begin position="399"/>
        <end position="416"/>
    </location>
</feature>
<dbReference type="OrthoDB" id="10687590at2759"/>
<feature type="compositionally biased region" description="Low complexity" evidence="1">
    <location>
        <begin position="82"/>
        <end position="100"/>
    </location>
</feature>
<feature type="region of interest" description="Disordered" evidence="1">
    <location>
        <begin position="515"/>
        <end position="563"/>
    </location>
</feature>
<dbReference type="RefSeq" id="XP_005850097.1">
    <property type="nucleotide sequence ID" value="XM_005850035.1"/>
</dbReference>
<dbReference type="KEGG" id="cvr:CHLNCDRAFT_142159"/>
<evidence type="ECO:0000313" key="3">
    <source>
        <dbReference type="Proteomes" id="UP000008141"/>
    </source>
</evidence>
<feature type="compositionally biased region" description="Acidic residues" evidence="1">
    <location>
        <begin position="1"/>
        <end position="11"/>
    </location>
</feature>